<accession>A0A916ZDZ9</accession>
<keyword evidence="2" id="KW-1185">Reference proteome</keyword>
<gene>
    <name evidence="1" type="ORF">GCM10011390_06130</name>
</gene>
<evidence type="ECO:0000313" key="2">
    <source>
        <dbReference type="Proteomes" id="UP000644699"/>
    </source>
</evidence>
<evidence type="ECO:0000313" key="1">
    <source>
        <dbReference type="EMBL" id="GGD90080.1"/>
    </source>
</evidence>
<evidence type="ECO:0008006" key="3">
    <source>
        <dbReference type="Google" id="ProtNLM"/>
    </source>
</evidence>
<organism evidence="1 2">
    <name type="scientific">Aureimonas endophytica</name>
    <dbReference type="NCBI Taxonomy" id="2027858"/>
    <lineage>
        <taxon>Bacteria</taxon>
        <taxon>Pseudomonadati</taxon>
        <taxon>Pseudomonadota</taxon>
        <taxon>Alphaproteobacteria</taxon>
        <taxon>Hyphomicrobiales</taxon>
        <taxon>Aurantimonadaceae</taxon>
        <taxon>Aureimonas</taxon>
    </lineage>
</organism>
<dbReference type="SUPFAM" id="SSF53448">
    <property type="entry name" value="Nucleotide-diphospho-sugar transferases"/>
    <property type="match status" value="1"/>
</dbReference>
<dbReference type="EMBL" id="BMIQ01000001">
    <property type="protein sequence ID" value="GGD90080.1"/>
    <property type="molecule type" value="Genomic_DNA"/>
</dbReference>
<sequence length="260" mass="29591">MSSTDPAVAGEAPLHFVMAYVFRQRDPEMGGLVTLLARSILALYPRAEVVLLTNALGAESGVGSIVRLQTRELDPNHVMVERLREYRDYVRSVVPGTVVVFLDTDMLVMRRFDELLAPGANLAVTHRRFAAMPINAGLIVARTEAHAEVCRFFDRLHAVCADLPEEEKRWYGDQVALARLLAPPRAGRYQTVTAEREGLSVRFAPGRLYNRTPRPWMLRLGLYPLFTRILHFKGDRKARMPLYARRYLKLFQSDERAAKR</sequence>
<dbReference type="RefSeq" id="WP_188906730.1">
    <property type="nucleotide sequence ID" value="NZ_BMIQ01000001.1"/>
</dbReference>
<protein>
    <recommendedName>
        <fullName evidence="3">Nucleotide-diphospho-sugar transferase</fullName>
    </recommendedName>
</protein>
<comment type="caution">
    <text evidence="1">The sequence shown here is derived from an EMBL/GenBank/DDBJ whole genome shotgun (WGS) entry which is preliminary data.</text>
</comment>
<proteinExistence type="predicted"/>
<reference evidence="1" key="2">
    <citation type="submission" date="2020-09" db="EMBL/GenBank/DDBJ databases">
        <authorList>
            <person name="Sun Q."/>
            <person name="Zhou Y."/>
        </authorList>
    </citation>
    <scope>NUCLEOTIDE SEQUENCE</scope>
    <source>
        <strain evidence="1">CGMCC 1.15367</strain>
    </source>
</reference>
<name>A0A916ZDZ9_9HYPH</name>
<dbReference type="Gene3D" id="3.90.550.10">
    <property type="entry name" value="Spore Coat Polysaccharide Biosynthesis Protein SpsA, Chain A"/>
    <property type="match status" value="1"/>
</dbReference>
<dbReference type="InterPro" id="IPR029044">
    <property type="entry name" value="Nucleotide-diphossugar_trans"/>
</dbReference>
<dbReference type="Proteomes" id="UP000644699">
    <property type="component" value="Unassembled WGS sequence"/>
</dbReference>
<reference evidence="1" key="1">
    <citation type="journal article" date="2014" name="Int. J. Syst. Evol. Microbiol.">
        <title>Complete genome sequence of Corynebacterium casei LMG S-19264T (=DSM 44701T), isolated from a smear-ripened cheese.</title>
        <authorList>
            <consortium name="US DOE Joint Genome Institute (JGI-PGF)"/>
            <person name="Walter F."/>
            <person name="Albersmeier A."/>
            <person name="Kalinowski J."/>
            <person name="Ruckert C."/>
        </authorList>
    </citation>
    <scope>NUCLEOTIDE SEQUENCE</scope>
    <source>
        <strain evidence="1">CGMCC 1.15367</strain>
    </source>
</reference>
<dbReference type="AlphaFoldDB" id="A0A916ZDZ9"/>